<sequence>MTERKRNVIRFLRHEEDRNLLLSDGSKELTVTGSQGDLGATKLNKTRSELEALFADLQLH</sequence>
<evidence type="ECO:0000313" key="1">
    <source>
        <dbReference type="EMBL" id="MFH6983488.1"/>
    </source>
</evidence>
<evidence type="ECO:0000313" key="2">
    <source>
        <dbReference type="Proteomes" id="UP001610063"/>
    </source>
</evidence>
<gene>
    <name evidence="1" type="ORF">ACHKAR_08570</name>
</gene>
<name>A0ABW7N795_9BACT</name>
<organism evidence="1 2">
    <name type="scientific">Marinoscillum luteum</name>
    <dbReference type="NCBI Taxonomy" id="861051"/>
    <lineage>
        <taxon>Bacteria</taxon>
        <taxon>Pseudomonadati</taxon>
        <taxon>Bacteroidota</taxon>
        <taxon>Cytophagia</taxon>
        <taxon>Cytophagales</taxon>
        <taxon>Reichenbachiellaceae</taxon>
        <taxon>Marinoscillum</taxon>
    </lineage>
</organism>
<dbReference type="EMBL" id="JBIPKE010000015">
    <property type="protein sequence ID" value="MFH6983488.1"/>
    <property type="molecule type" value="Genomic_DNA"/>
</dbReference>
<dbReference type="Proteomes" id="UP001610063">
    <property type="component" value="Unassembled WGS sequence"/>
</dbReference>
<keyword evidence="2" id="KW-1185">Reference proteome</keyword>
<proteinExistence type="predicted"/>
<dbReference type="RefSeq" id="WP_395417049.1">
    <property type="nucleotide sequence ID" value="NZ_JBIPKE010000015.1"/>
</dbReference>
<comment type="caution">
    <text evidence="1">The sequence shown here is derived from an EMBL/GenBank/DDBJ whole genome shotgun (WGS) entry which is preliminary data.</text>
</comment>
<accession>A0ABW7N795</accession>
<protein>
    <submittedName>
        <fullName evidence="1">Uncharacterized protein</fullName>
    </submittedName>
</protein>
<reference evidence="1 2" key="1">
    <citation type="journal article" date="2013" name="Int. J. Syst. Evol. Microbiol.">
        <title>Marinoscillum luteum sp. nov., isolated from marine sediment.</title>
        <authorList>
            <person name="Cha I.T."/>
            <person name="Park S.J."/>
            <person name="Kim S.J."/>
            <person name="Kim J.G."/>
            <person name="Jung M.Y."/>
            <person name="Shin K.S."/>
            <person name="Kwon K.K."/>
            <person name="Yang S.H."/>
            <person name="Seo Y.S."/>
            <person name="Rhee S.K."/>
        </authorList>
    </citation>
    <scope>NUCLEOTIDE SEQUENCE [LARGE SCALE GENOMIC DNA]</scope>
    <source>
        <strain evidence="1 2">KCTC 23939</strain>
    </source>
</reference>